<proteinExistence type="predicted"/>
<sequence>MRLFIAALASICFFASAQSEQPDFYSDKQRGWFWHETEPEQPEETEYQKTTRLIVKSLRSALRSMLTGLEKT</sequence>
<evidence type="ECO:0000313" key="1">
    <source>
        <dbReference type="EMBL" id="MCI2286045.1"/>
    </source>
</evidence>
<comment type="caution">
    <text evidence="1">The sequence shown here is derived from an EMBL/GenBank/DDBJ whole genome shotgun (WGS) entry which is preliminary data.</text>
</comment>
<evidence type="ECO:0000313" key="2">
    <source>
        <dbReference type="Proteomes" id="UP001139646"/>
    </source>
</evidence>
<keyword evidence="2" id="KW-1185">Reference proteome</keyword>
<dbReference type="RefSeq" id="WP_242289178.1">
    <property type="nucleotide sequence ID" value="NZ_JAKKSL010000007.1"/>
</dbReference>
<evidence type="ECO:0008006" key="3">
    <source>
        <dbReference type="Google" id="ProtNLM"/>
    </source>
</evidence>
<gene>
    <name evidence="1" type="ORF">L3081_24800</name>
</gene>
<accession>A0ABS9X728</accession>
<organism evidence="1 2">
    <name type="scientific">Colwellia maritima</name>
    <dbReference type="NCBI Taxonomy" id="2912588"/>
    <lineage>
        <taxon>Bacteria</taxon>
        <taxon>Pseudomonadati</taxon>
        <taxon>Pseudomonadota</taxon>
        <taxon>Gammaproteobacteria</taxon>
        <taxon>Alteromonadales</taxon>
        <taxon>Colwelliaceae</taxon>
        <taxon>Colwellia</taxon>
    </lineage>
</organism>
<name>A0ABS9X728_9GAMM</name>
<dbReference type="Proteomes" id="UP001139646">
    <property type="component" value="Unassembled WGS sequence"/>
</dbReference>
<protein>
    <recommendedName>
        <fullName evidence="3">Type-F conjugative transfer system pilin assembly protein TraF</fullName>
    </recommendedName>
</protein>
<reference evidence="1" key="1">
    <citation type="submission" date="2022-01" db="EMBL/GenBank/DDBJ databases">
        <title>Colwellia maritima, isolated from seawater.</title>
        <authorList>
            <person name="Kristyanto S."/>
            <person name="Jung J."/>
            <person name="Jeon C.O."/>
        </authorList>
    </citation>
    <scope>NUCLEOTIDE SEQUENCE</scope>
    <source>
        <strain evidence="1">MSW7</strain>
    </source>
</reference>
<dbReference type="EMBL" id="JAKKSL010000007">
    <property type="protein sequence ID" value="MCI2286045.1"/>
    <property type="molecule type" value="Genomic_DNA"/>
</dbReference>